<evidence type="ECO:0000256" key="6">
    <source>
        <dbReference type="ARBA" id="ARBA00022840"/>
    </source>
</evidence>
<dbReference type="HAMAP" id="MF_00583_B">
    <property type="entry name" value="RibP_PPkinase_B"/>
    <property type="match status" value="1"/>
</dbReference>
<dbReference type="Pfam" id="PF13793">
    <property type="entry name" value="Pribosyltran_N"/>
    <property type="match status" value="1"/>
</dbReference>
<evidence type="ECO:0000256" key="7">
    <source>
        <dbReference type="ARBA" id="ARBA00022842"/>
    </source>
</evidence>
<comment type="subunit">
    <text evidence="9">Homohexamer.</text>
</comment>
<feature type="binding site" evidence="9">
    <location>
        <position position="221"/>
    </location>
    <ligand>
        <name>D-ribose 5-phosphate</name>
        <dbReference type="ChEBI" id="CHEBI:78346"/>
    </ligand>
</feature>
<evidence type="ECO:0000256" key="3">
    <source>
        <dbReference type="ARBA" id="ARBA00022727"/>
    </source>
</evidence>
<dbReference type="NCBIfam" id="TIGR01251">
    <property type="entry name" value="ribP_PPkin"/>
    <property type="match status" value="1"/>
</dbReference>
<feature type="active site" evidence="9">
    <location>
        <position position="195"/>
    </location>
</feature>
<dbReference type="Gene3D" id="3.40.50.2020">
    <property type="match status" value="2"/>
</dbReference>
<dbReference type="GO" id="GO:0006164">
    <property type="term" value="P:purine nucleotide biosynthetic process"/>
    <property type="evidence" value="ECO:0007669"/>
    <property type="project" value="TreeGrafter"/>
</dbReference>
<dbReference type="PANTHER" id="PTHR10210">
    <property type="entry name" value="RIBOSE-PHOSPHATE DIPHOSPHOKINASE FAMILY MEMBER"/>
    <property type="match status" value="1"/>
</dbReference>
<dbReference type="GO" id="GO:0004749">
    <property type="term" value="F:ribose phosphate diphosphokinase activity"/>
    <property type="evidence" value="ECO:0007669"/>
    <property type="project" value="UniProtKB-UniRule"/>
</dbReference>
<feature type="binding site" evidence="9">
    <location>
        <begin position="40"/>
        <end position="42"/>
    </location>
    <ligand>
        <name>ATP</name>
        <dbReference type="ChEBI" id="CHEBI:30616"/>
    </ligand>
</feature>
<dbReference type="FunFam" id="3.40.50.2020:FF:000014">
    <property type="entry name" value="Ribose-phosphate pyrophosphokinase 1"/>
    <property type="match status" value="1"/>
</dbReference>
<dbReference type="PANTHER" id="PTHR10210:SF41">
    <property type="entry name" value="RIBOSE-PHOSPHATE PYROPHOSPHOKINASE 1, CHLOROPLASTIC"/>
    <property type="match status" value="1"/>
</dbReference>
<dbReference type="RefSeq" id="WP_146682386.1">
    <property type="nucleotide sequence ID" value="NZ_CP019646.1"/>
</dbReference>
<reference evidence="12" key="1">
    <citation type="submission" date="2017-02" db="EMBL/GenBank/DDBJ databases">
        <title>Comparative genomics and description of representatives of a novel lineage of planctomycetes thriving in anoxic sediments.</title>
        <authorList>
            <person name="Spring S."/>
            <person name="Bunk B."/>
            <person name="Sproer C."/>
        </authorList>
    </citation>
    <scope>NUCLEOTIDE SEQUENCE [LARGE SCALE GENOMIC DNA]</scope>
    <source>
        <strain evidence="12">SM-Chi-D1</strain>
    </source>
</reference>
<proteinExistence type="inferred from homology"/>
<dbReference type="GO" id="GO:0005524">
    <property type="term" value="F:ATP binding"/>
    <property type="evidence" value="ECO:0007669"/>
    <property type="project" value="UniProtKB-KW"/>
</dbReference>
<sequence>MFLNETMKVFTGNANPQLCQKICKYLRVTIGGARINRFPDGEVVVKIDDDVRGKDCFLVQPTSTPVNENLMELLIMLDSLKRASASRITVVIPYFGYARQDRKDEGRVPITAKLVANLLTVGGASRVLAIDLHARQMEGFFDIPVDHLMAEPVLCRYFRDLKLDNLVVVSPDVGNVKTASRYAFHLGADLAIINKKRLTGEEVECGEIIGNVKGRNVIMVDDMISTAGTVCSAAKLVKERGASNVFVGATHGLFCGPAIERINDSPIDKIVVTDTIDLQDKAAKISQLEILTVSELLGEAIRRLHRNESLSSLLI</sequence>
<feature type="binding site" evidence="9">
    <location>
        <begin position="99"/>
        <end position="100"/>
    </location>
    <ligand>
        <name>ATP</name>
        <dbReference type="ChEBI" id="CHEBI:30616"/>
    </ligand>
</feature>
<dbReference type="InterPro" id="IPR037515">
    <property type="entry name" value="Rib-P_diPkinase_bac"/>
</dbReference>
<evidence type="ECO:0000256" key="8">
    <source>
        <dbReference type="ARBA" id="ARBA00049535"/>
    </source>
</evidence>
<keyword evidence="9" id="KW-0963">Cytoplasm</keyword>
<feature type="binding site" evidence="9">
    <location>
        <position position="172"/>
    </location>
    <ligand>
        <name>Mg(2+)</name>
        <dbReference type="ChEBI" id="CHEBI:18420"/>
    </ligand>
</feature>
<feature type="binding site" evidence="9">
    <location>
        <position position="197"/>
    </location>
    <ligand>
        <name>D-ribose 5-phosphate</name>
        <dbReference type="ChEBI" id="CHEBI:78346"/>
    </ligand>
</feature>
<comment type="caution">
    <text evidence="9">Lacks conserved residue(s) required for the propagation of feature annotation.</text>
</comment>
<comment type="subcellular location">
    <subcellularLocation>
        <location evidence="9">Cytoplasm</location>
    </subcellularLocation>
</comment>
<dbReference type="GO" id="GO:0000287">
    <property type="term" value="F:magnesium ion binding"/>
    <property type="evidence" value="ECO:0007669"/>
    <property type="project" value="UniProtKB-UniRule"/>
</dbReference>
<organism evidence="11 12">
    <name type="scientific">Limihaloglobus sulfuriphilus</name>
    <dbReference type="NCBI Taxonomy" id="1851148"/>
    <lineage>
        <taxon>Bacteria</taxon>
        <taxon>Pseudomonadati</taxon>
        <taxon>Planctomycetota</taxon>
        <taxon>Phycisphaerae</taxon>
        <taxon>Sedimentisphaerales</taxon>
        <taxon>Sedimentisphaeraceae</taxon>
        <taxon>Limihaloglobus</taxon>
    </lineage>
</organism>
<keyword evidence="3 9" id="KW-0545">Nucleotide biosynthesis</keyword>
<dbReference type="EMBL" id="CP019646">
    <property type="protein sequence ID" value="AQQ70093.1"/>
    <property type="molecule type" value="Genomic_DNA"/>
</dbReference>
<dbReference type="EC" id="2.7.6.1" evidence="9"/>
<dbReference type="FunFam" id="3.40.50.2020:FF:000002">
    <property type="entry name" value="Ribose-phosphate pyrophosphokinase"/>
    <property type="match status" value="1"/>
</dbReference>
<keyword evidence="1 9" id="KW-0808">Transferase</keyword>
<evidence type="ECO:0000259" key="10">
    <source>
        <dbReference type="Pfam" id="PF13793"/>
    </source>
</evidence>
<comment type="similarity">
    <text evidence="9">Belongs to the ribose-phosphate pyrophosphokinase family. Class I subfamily.</text>
</comment>
<dbReference type="SUPFAM" id="SSF53271">
    <property type="entry name" value="PRTase-like"/>
    <property type="match status" value="1"/>
</dbReference>
<dbReference type="GO" id="GO:0016301">
    <property type="term" value="F:kinase activity"/>
    <property type="evidence" value="ECO:0007669"/>
    <property type="project" value="UniProtKB-KW"/>
</dbReference>
<keyword evidence="6 9" id="KW-0067">ATP-binding</keyword>
<dbReference type="GO" id="GO:0005737">
    <property type="term" value="C:cytoplasm"/>
    <property type="evidence" value="ECO:0007669"/>
    <property type="project" value="UniProtKB-SubCell"/>
</dbReference>
<comment type="cofactor">
    <cofactor evidence="9">
        <name>Mg(2+)</name>
        <dbReference type="ChEBI" id="CHEBI:18420"/>
    </cofactor>
    <text evidence="9">Binds 2 Mg(2+) ions per subunit.</text>
</comment>
<feature type="binding site" evidence="9">
    <location>
        <position position="133"/>
    </location>
    <ligand>
        <name>Mg(2+)</name>
        <dbReference type="ChEBI" id="CHEBI:18420"/>
    </ligand>
</feature>
<keyword evidence="2 9" id="KW-0479">Metal-binding</keyword>
<dbReference type="InterPro" id="IPR000836">
    <property type="entry name" value="PRTase_dom"/>
</dbReference>
<evidence type="ECO:0000256" key="4">
    <source>
        <dbReference type="ARBA" id="ARBA00022741"/>
    </source>
</evidence>
<dbReference type="OrthoDB" id="9777067at2"/>
<evidence type="ECO:0000313" key="11">
    <source>
        <dbReference type="EMBL" id="AQQ70093.1"/>
    </source>
</evidence>
<protein>
    <recommendedName>
        <fullName evidence="9">Ribose-phosphate pyrophosphokinase</fullName>
        <shortName evidence="9">RPPK</shortName>
        <ecNumber evidence="9">2.7.6.1</ecNumber>
    </recommendedName>
    <alternativeName>
        <fullName evidence="9">5-phospho-D-ribosyl alpha-1-diphosphate synthase</fullName>
    </alternativeName>
    <alternativeName>
        <fullName evidence="9">Phosphoribosyl diphosphate synthase</fullName>
    </alternativeName>
    <alternativeName>
        <fullName evidence="9">Phosphoribosyl pyrophosphate synthase</fullName>
        <shortName evidence="9">P-Rib-PP synthase</shortName>
        <shortName evidence="9">PRPP synthase</shortName>
        <shortName evidence="9">PRPPase</shortName>
    </alternativeName>
</protein>
<keyword evidence="7 9" id="KW-0460">Magnesium</keyword>
<evidence type="ECO:0000313" key="12">
    <source>
        <dbReference type="Proteomes" id="UP000188181"/>
    </source>
</evidence>
<gene>
    <name evidence="9 11" type="primary">prs</name>
    <name evidence="11" type="ORF">SMSP2_00434</name>
</gene>
<accession>A0A1Q2MBK2</accession>
<dbReference type="AlphaFoldDB" id="A0A1Q2MBK2"/>
<dbReference type="KEGG" id="pbas:SMSP2_00434"/>
<dbReference type="Pfam" id="PF14572">
    <property type="entry name" value="Pribosyl_synth"/>
    <property type="match status" value="1"/>
</dbReference>
<comment type="catalytic activity">
    <reaction evidence="8 9">
        <text>D-ribose 5-phosphate + ATP = 5-phospho-alpha-D-ribose 1-diphosphate + AMP + H(+)</text>
        <dbReference type="Rhea" id="RHEA:15609"/>
        <dbReference type="ChEBI" id="CHEBI:15378"/>
        <dbReference type="ChEBI" id="CHEBI:30616"/>
        <dbReference type="ChEBI" id="CHEBI:58017"/>
        <dbReference type="ChEBI" id="CHEBI:78346"/>
        <dbReference type="ChEBI" id="CHEBI:456215"/>
        <dbReference type="EC" id="2.7.6.1"/>
    </reaction>
</comment>
<keyword evidence="4 9" id="KW-0547">Nucleotide-binding</keyword>
<evidence type="ECO:0000256" key="2">
    <source>
        <dbReference type="ARBA" id="ARBA00022723"/>
    </source>
</evidence>
<dbReference type="InterPro" id="IPR029099">
    <property type="entry name" value="Pribosyltran_N"/>
</dbReference>
<feature type="domain" description="Ribose-phosphate pyrophosphokinase N-terminal" evidence="10">
    <location>
        <begin position="7"/>
        <end position="123"/>
    </location>
</feature>
<keyword evidence="12" id="KW-1185">Reference proteome</keyword>
<comment type="function">
    <text evidence="9">Involved in the biosynthesis of the central metabolite phospho-alpha-D-ribosyl-1-pyrophosphate (PRPP) via the transfer of pyrophosphoryl group from ATP to 1-hydroxyl of ribose-5-phosphate (Rib-5-P).</text>
</comment>
<evidence type="ECO:0000256" key="1">
    <source>
        <dbReference type="ARBA" id="ARBA00022679"/>
    </source>
</evidence>
<dbReference type="Proteomes" id="UP000188181">
    <property type="component" value="Chromosome"/>
</dbReference>
<dbReference type="InterPro" id="IPR029057">
    <property type="entry name" value="PRTase-like"/>
</dbReference>
<dbReference type="InterPro" id="IPR005946">
    <property type="entry name" value="Rib-P_diPkinase"/>
</dbReference>
<evidence type="ECO:0000256" key="9">
    <source>
        <dbReference type="HAMAP-Rule" id="MF_00583"/>
    </source>
</evidence>
<dbReference type="SMART" id="SM01400">
    <property type="entry name" value="Pribosyltran_N"/>
    <property type="match status" value="1"/>
</dbReference>
<keyword evidence="5 9" id="KW-0418">Kinase</keyword>
<dbReference type="GO" id="GO:0006015">
    <property type="term" value="P:5-phosphoribose 1-diphosphate biosynthetic process"/>
    <property type="evidence" value="ECO:0007669"/>
    <property type="project" value="UniProtKB-UniRule"/>
</dbReference>
<dbReference type="STRING" id="1851148.SMSP2_00434"/>
<evidence type="ECO:0000256" key="5">
    <source>
        <dbReference type="ARBA" id="ARBA00022777"/>
    </source>
</evidence>
<dbReference type="CDD" id="cd06223">
    <property type="entry name" value="PRTases_typeI"/>
    <property type="match status" value="1"/>
</dbReference>
<dbReference type="GO" id="GO:0002189">
    <property type="term" value="C:ribose phosphate diphosphokinase complex"/>
    <property type="evidence" value="ECO:0007669"/>
    <property type="project" value="TreeGrafter"/>
</dbReference>
<comment type="pathway">
    <text evidence="9">Metabolic intermediate biosynthesis; 5-phospho-alpha-D-ribose 1-diphosphate biosynthesis; 5-phospho-alpha-D-ribose 1-diphosphate from D-ribose 5-phosphate (route I): step 1/1.</text>
</comment>
<dbReference type="UniPathway" id="UPA00087">
    <property type="reaction ID" value="UER00172"/>
</dbReference>
<dbReference type="NCBIfam" id="NF002320">
    <property type="entry name" value="PRK01259.1"/>
    <property type="match status" value="1"/>
</dbReference>
<name>A0A1Q2MBK2_9BACT</name>